<proteinExistence type="inferred from homology"/>
<feature type="region of interest" description="Disordered" evidence="8">
    <location>
        <begin position="108"/>
        <end position="409"/>
    </location>
</feature>
<name>A0A7M7N8Z0_STRPU</name>
<evidence type="ECO:0000256" key="7">
    <source>
        <dbReference type="PIRNR" id="PIRNR017300"/>
    </source>
</evidence>
<dbReference type="PANTHER" id="PTHR17039:SF0">
    <property type="entry name" value="U3 SMALL NUCLEOLAR RIBONUCLEOPROTEIN PROTEIN MPP10"/>
    <property type="match status" value="1"/>
</dbReference>
<dbReference type="InParanoid" id="A0A7M7N8Z0"/>
<dbReference type="RefSeq" id="XP_030832776.1">
    <property type="nucleotide sequence ID" value="XM_030976916.1"/>
</dbReference>
<dbReference type="Proteomes" id="UP000007110">
    <property type="component" value="Unassembled WGS sequence"/>
</dbReference>
<feature type="compositionally biased region" description="Basic residues" evidence="8">
    <location>
        <begin position="190"/>
        <end position="199"/>
    </location>
</feature>
<feature type="compositionally biased region" description="Basic and acidic residues" evidence="8">
    <location>
        <begin position="398"/>
        <end position="409"/>
    </location>
</feature>
<dbReference type="OrthoDB" id="445326at2759"/>
<dbReference type="GeneID" id="593611"/>
<dbReference type="PANTHER" id="PTHR17039">
    <property type="entry name" value="U3 SMALL NUCLEOLAR RIBONUCLEOPROTEIN PROTEIN MPP10"/>
    <property type="match status" value="1"/>
</dbReference>
<dbReference type="PIRSF" id="PIRSF017300">
    <property type="entry name" value="snoRNP_Mpp10"/>
    <property type="match status" value="1"/>
</dbReference>
<evidence type="ECO:0000256" key="4">
    <source>
        <dbReference type="ARBA" id="ARBA00023242"/>
    </source>
</evidence>
<dbReference type="AlphaFoldDB" id="A0A7M7N8Z0"/>
<reference evidence="9" key="2">
    <citation type="submission" date="2021-01" db="UniProtKB">
        <authorList>
            <consortium name="EnsemblMetazoa"/>
        </authorList>
    </citation>
    <scope>IDENTIFICATION</scope>
</reference>
<keyword evidence="10" id="KW-1185">Reference proteome</keyword>
<dbReference type="FunCoup" id="A0A7M7N8Z0">
    <property type="interactions" value="1385"/>
</dbReference>
<feature type="compositionally biased region" description="Basic and acidic residues" evidence="8">
    <location>
        <begin position="362"/>
        <end position="376"/>
    </location>
</feature>
<evidence type="ECO:0000256" key="6">
    <source>
        <dbReference type="ARBA" id="ARBA00029455"/>
    </source>
</evidence>
<comment type="function">
    <text evidence="7">Involved in nucleolar processing of pre-18S ribosomal RNA.</text>
</comment>
<feature type="compositionally biased region" description="Acidic residues" evidence="8">
    <location>
        <begin position="250"/>
        <end position="292"/>
    </location>
</feature>
<protein>
    <recommendedName>
        <fullName evidence="7">U3 small nucleolar ribonucleoprotein protein MPP10</fullName>
    </recommendedName>
</protein>
<keyword evidence="4 7" id="KW-0539">Nucleus</keyword>
<dbReference type="GO" id="GO:0006364">
    <property type="term" value="P:rRNA processing"/>
    <property type="evidence" value="ECO:0007669"/>
    <property type="project" value="UniProtKB-KW"/>
</dbReference>
<dbReference type="InterPro" id="IPR012173">
    <property type="entry name" value="Mpp10"/>
</dbReference>
<dbReference type="GO" id="GO:0005732">
    <property type="term" value="C:sno(s)RNA-containing ribonucleoprotein complex"/>
    <property type="evidence" value="ECO:0007669"/>
    <property type="project" value="UniProtKB-UniRule"/>
</dbReference>
<evidence type="ECO:0000256" key="1">
    <source>
        <dbReference type="ARBA" id="ARBA00004604"/>
    </source>
</evidence>
<dbReference type="GO" id="GO:0032040">
    <property type="term" value="C:small-subunit processome"/>
    <property type="evidence" value="ECO:0000318"/>
    <property type="project" value="GO_Central"/>
</dbReference>
<evidence type="ECO:0000256" key="3">
    <source>
        <dbReference type="ARBA" id="ARBA00022552"/>
    </source>
</evidence>
<accession>A0A7M7N8Z0</accession>
<feature type="compositionally biased region" description="Acidic residues" evidence="8">
    <location>
        <begin position="111"/>
        <end position="157"/>
    </location>
</feature>
<dbReference type="CTD" id="10199"/>
<keyword evidence="2 7" id="KW-0690">Ribosome biogenesis</keyword>
<evidence type="ECO:0000256" key="5">
    <source>
        <dbReference type="ARBA" id="ARBA00023274"/>
    </source>
</evidence>
<evidence type="ECO:0000256" key="8">
    <source>
        <dbReference type="SAM" id="MobiDB-lite"/>
    </source>
</evidence>
<dbReference type="EnsemblMetazoa" id="XM_030976916">
    <property type="protein sequence ID" value="XP_030832776"/>
    <property type="gene ID" value="LOC593611"/>
</dbReference>
<dbReference type="KEGG" id="spu:593611"/>
<feature type="compositionally biased region" description="Acidic residues" evidence="8">
    <location>
        <begin position="328"/>
        <end position="361"/>
    </location>
</feature>
<dbReference type="GO" id="GO:0034457">
    <property type="term" value="C:Mpp10 complex"/>
    <property type="evidence" value="ECO:0000318"/>
    <property type="project" value="GO_Central"/>
</dbReference>
<feature type="compositionally biased region" description="Acidic residues" evidence="8">
    <location>
        <begin position="174"/>
        <end position="184"/>
    </location>
</feature>
<comment type="subcellular location">
    <subcellularLocation>
        <location evidence="1 7">Nucleus</location>
        <location evidence="1 7">Nucleolus</location>
    </subcellularLocation>
</comment>
<sequence length="727" mass="82640">MASSGEDLSGALQKFERATKNPEKYISSQPTHENALTSCTQTLFGLAACHAEANLKSSNPLLELITEGFDEEQIWQELELQNKPGVGSLVKHVAKAIAVRNRLRLQIPNEQDIEGDSDGDEDEEESRDSDDEQDIEEEDEEEEDEDEMMDSEDDEDLSLSRTKKSKKANKDSDESGESDTNFDIDELHSRTKPKKKAPKANHPIENKSERSKSSVVDDRFFRLDDMEKFLEMEDAKEAKRVRRMERGDGSDNDDNEDDDEEDDDEDPVDFFEDASSDDEGFDDEDDDDDEEKQDNKSTRDMMYGDFFAAPGAEMATKSSKKKVHFEGGEEEEEMEEDGNEKDFEEESFEEADFEDADDDLLADLRKASGTKNKDDLLLSGSESEGEDISDILGGGQRKKGEDKSTYEKRQEKLHNKINDLEQSNVATKPWQLIGEVAGLKRPENSLLEENLEFDVRTRPAPVITEETTKDLESLIKQRILDQAWDDVQRKAKPKEEAKEFKKRVTLDQEKSKMSLGEIYEQEYIKQTQQEADEEKEDPLHKEIKDSMDTLFIKLDALSNFHFTPKPIGPEVRIVSNTPAISMEEVAPISVADSSLLAPEEIKEKEKGELKGETERTSEDRNRDLRKKKTKQRAKAKDKERKEKLVDKLNPGLGNKYSKKAALARLEKNSKAPSSTTTIVKDMENSKGNFKSSKAFFSKLQEEVVAEVHGFKSKKKKKKVMTGTQLKL</sequence>
<feature type="compositionally biased region" description="Basic and acidic residues" evidence="8">
    <location>
        <begin position="202"/>
        <end position="249"/>
    </location>
</feature>
<feature type="compositionally biased region" description="Basic and acidic residues" evidence="8">
    <location>
        <begin position="634"/>
        <end position="646"/>
    </location>
</feature>
<keyword evidence="3 7" id="KW-0698">rRNA processing</keyword>
<dbReference type="OMA" id="HFAEDFG"/>
<keyword evidence="5 7" id="KW-0687">Ribonucleoprotein</keyword>
<feature type="region of interest" description="Disordered" evidence="8">
    <location>
        <begin position="591"/>
        <end position="652"/>
    </location>
</feature>
<evidence type="ECO:0000256" key="2">
    <source>
        <dbReference type="ARBA" id="ARBA00022517"/>
    </source>
</evidence>
<organism evidence="9 10">
    <name type="scientific">Strongylocentrotus purpuratus</name>
    <name type="common">Purple sea urchin</name>
    <dbReference type="NCBI Taxonomy" id="7668"/>
    <lineage>
        <taxon>Eukaryota</taxon>
        <taxon>Metazoa</taxon>
        <taxon>Echinodermata</taxon>
        <taxon>Eleutherozoa</taxon>
        <taxon>Echinozoa</taxon>
        <taxon>Echinoidea</taxon>
        <taxon>Euechinoidea</taxon>
        <taxon>Echinacea</taxon>
        <taxon>Camarodonta</taxon>
        <taxon>Echinidea</taxon>
        <taxon>Strongylocentrotidae</taxon>
        <taxon>Strongylocentrotus</taxon>
    </lineage>
</organism>
<evidence type="ECO:0000313" key="10">
    <source>
        <dbReference type="Proteomes" id="UP000007110"/>
    </source>
</evidence>
<feature type="compositionally biased region" description="Basic residues" evidence="8">
    <location>
        <begin position="623"/>
        <end position="633"/>
    </location>
</feature>
<dbReference type="Pfam" id="PF04006">
    <property type="entry name" value="Mpp10"/>
    <property type="match status" value="1"/>
</dbReference>
<feature type="compositionally biased region" description="Basic and acidic residues" evidence="8">
    <location>
        <begin position="599"/>
        <end position="622"/>
    </location>
</feature>
<evidence type="ECO:0000313" key="9">
    <source>
        <dbReference type="EnsemblMetazoa" id="XP_030832776"/>
    </source>
</evidence>
<comment type="similarity">
    <text evidence="6 7">Belongs to the MPP10 family.</text>
</comment>
<reference evidence="10" key="1">
    <citation type="submission" date="2015-02" db="EMBL/GenBank/DDBJ databases">
        <title>Genome sequencing for Strongylocentrotus purpuratus.</title>
        <authorList>
            <person name="Murali S."/>
            <person name="Liu Y."/>
            <person name="Vee V."/>
            <person name="English A."/>
            <person name="Wang M."/>
            <person name="Skinner E."/>
            <person name="Han Y."/>
            <person name="Muzny D.M."/>
            <person name="Worley K.C."/>
            <person name="Gibbs R.A."/>
        </authorList>
    </citation>
    <scope>NUCLEOTIDE SEQUENCE</scope>
</reference>